<reference evidence="4 5" key="1">
    <citation type="submission" date="2020-04" db="EMBL/GenBank/DDBJ databases">
        <title>Genome-Wide Identification of 5-Methylcytosine Sites in Bacterial Genomes By High-Throughput Sequencing of MspJI Restriction Fragments.</title>
        <authorList>
            <person name="Wu V."/>
        </authorList>
    </citation>
    <scope>NUCLEOTIDE SEQUENCE [LARGE SCALE GENOMIC DNA]</scope>
    <source>
        <strain evidence="4 5">S2</strain>
    </source>
</reference>
<protein>
    <submittedName>
        <fullName evidence="4">Transglycosylase SLT domain-containing protein</fullName>
    </submittedName>
</protein>
<feature type="domain" description="Bacterial Ig" evidence="3">
    <location>
        <begin position="492"/>
        <end position="569"/>
    </location>
</feature>
<feature type="domain" description="Bacterial Ig" evidence="3">
    <location>
        <begin position="653"/>
        <end position="730"/>
    </location>
</feature>
<reference evidence="4 5" key="2">
    <citation type="submission" date="2020-04" db="EMBL/GenBank/DDBJ databases">
        <authorList>
            <person name="Fomenkov A."/>
            <person name="Anton B.P."/>
            <person name="Roberts R.J."/>
        </authorList>
    </citation>
    <scope>NUCLEOTIDE SEQUENCE [LARGE SCALE GENOMIC DNA]</scope>
    <source>
        <strain evidence="4 5">S2</strain>
    </source>
</reference>
<dbReference type="Pfam" id="PF01464">
    <property type="entry name" value="SLT"/>
    <property type="match status" value="1"/>
</dbReference>
<dbReference type="AlphaFoldDB" id="A0A6H1NWF1"/>
<dbReference type="CDD" id="cd00254">
    <property type="entry name" value="LT-like"/>
    <property type="match status" value="1"/>
</dbReference>
<evidence type="ECO:0000313" key="5">
    <source>
        <dbReference type="Proteomes" id="UP000501868"/>
    </source>
</evidence>
<evidence type="ECO:0000313" key="4">
    <source>
        <dbReference type="EMBL" id="QIZ05565.1"/>
    </source>
</evidence>
<gene>
    <name evidence="4" type="ORF">HFZ78_01420</name>
</gene>
<dbReference type="InterPro" id="IPR013783">
    <property type="entry name" value="Ig-like_fold"/>
</dbReference>
<name>A0A6H1NWF1_PRIMG</name>
<feature type="domain" description="Bacterial Ig" evidence="3">
    <location>
        <begin position="412"/>
        <end position="488"/>
    </location>
</feature>
<feature type="domain" description="Bacterial Ig" evidence="3">
    <location>
        <begin position="327"/>
        <end position="408"/>
    </location>
</feature>
<evidence type="ECO:0000256" key="1">
    <source>
        <dbReference type="SAM" id="SignalP"/>
    </source>
</evidence>
<evidence type="ECO:0000259" key="3">
    <source>
        <dbReference type="Pfam" id="PF17936"/>
    </source>
</evidence>
<proteinExistence type="predicted"/>
<keyword evidence="1" id="KW-0732">Signal</keyword>
<dbReference type="InterPro" id="IPR041498">
    <property type="entry name" value="Big_6"/>
</dbReference>
<dbReference type="Gene3D" id="1.10.530.10">
    <property type="match status" value="1"/>
</dbReference>
<sequence>MKSFLVKIGLLAACMVSLFHGKAAAESETEWALNCAKYEAIKPNENPTFQHINCLLTNAAIQADIPPEVVKGIATKESDWRQFVDGKPFISKDGGIGIMQITDKTLPDEQQDRLKNDILYNIETGVRILNYKASLTTLPHIKGAGRDIIENWYFPVMAYNGVVQVNSPLFQETGEINHEAYQELAFRKIEKGSYLDDTVLARYSFDVKDFKYDRAIDKPIEFLKPEYIVQGVHETTIVLKAGDRVLTTEDGVKLRTKPGSPCVEKVLPINTPLLIEGPFEFDETETSSNQFVWFPVKTVDGLYVGYVSSAYIEKQVDTVPPVDETSPEAPVVNEVTDSSVEITGTAEPLSTVKVMVDGKCESLGTDVADENGNFSITIEKLKADTEVLVNAIDKSGNISGATIETVVDRTPPSEPSVNPVTNKAVEITGKTEAGAIVNAVIGSKTYRATANLNGIFKIIIPVQISGTAISVTSTDLAQNQSQSKKVAVTRIAPNIPVVNTVTNKSTTVTGVTEKAATVIVKAGTLSYSGIADSYGKFTVKIPTQNSGVELSITAKDASGNISLPKKMQVTRVAPNVPVVNVVNNKAAAVTGKTERYAVVSVLIGTKSYGAKADSVGNFKVAIPIQISGTSIKVTSTVAGKVSNARSLTVNRVAPNIPVVNSVRYYSTSVTGKTEKYAVVAVKIGTKVYTSKANIYGNFKVTIPKQKAGTKLFVTAKDSKGLISATRTVKVY</sequence>
<feature type="chain" id="PRO_5026304062" evidence="1">
    <location>
        <begin position="26"/>
        <end position="731"/>
    </location>
</feature>
<evidence type="ECO:0000259" key="2">
    <source>
        <dbReference type="Pfam" id="PF01464"/>
    </source>
</evidence>
<feature type="domain" description="Transglycosylase SLT" evidence="2">
    <location>
        <begin position="59"/>
        <end position="161"/>
    </location>
</feature>
<feature type="signal peptide" evidence="1">
    <location>
        <begin position="1"/>
        <end position="25"/>
    </location>
</feature>
<dbReference type="Proteomes" id="UP000501868">
    <property type="component" value="Chromosome"/>
</dbReference>
<organism evidence="4 5">
    <name type="scientific">Priestia megaterium</name>
    <name type="common">Bacillus megaterium</name>
    <dbReference type="NCBI Taxonomy" id="1404"/>
    <lineage>
        <taxon>Bacteria</taxon>
        <taxon>Bacillati</taxon>
        <taxon>Bacillota</taxon>
        <taxon>Bacilli</taxon>
        <taxon>Bacillales</taxon>
        <taxon>Bacillaceae</taxon>
        <taxon>Priestia</taxon>
    </lineage>
</organism>
<dbReference type="InterPro" id="IPR023346">
    <property type="entry name" value="Lysozyme-like_dom_sf"/>
</dbReference>
<accession>A0A6H1NWF1</accession>
<dbReference type="NCBIfam" id="NF033510">
    <property type="entry name" value="Ca_tandemer"/>
    <property type="match status" value="2"/>
</dbReference>
<dbReference type="EMBL" id="CP051128">
    <property type="protein sequence ID" value="QIZ05565.1"/>
    <property type="molecule type" value="Genomic_DNA"/>
</dbReference>
<dbReference type="SUPFAM" id="SSF53955">
    <property type="entry name" value="Lysozyme-like"/>
    <property type="match status" value="1"/>
</dbReference>
<feature type="domain" description="Bacterial Ig" evidence="3">
    <location>
        <begin position="573"/>
        <end position="649"/>
    </location>
</feature>
<dbReference type="Gene3D" id="2.60.40.10">
    <property type="entry name" value="Immunoglobulins"/>
    <property type="match status" value="5"/>
</dbReference>
<dbReference type="Pfam" id="PF17936">
    <property type="entry name" value="Big_6"/>
    <property type="match status" value="5"/>
</dbReference>
<dbReference type="InterPro" id="IPR008258">
    <property type="entry name" value="Transglycosylase_SLT_dom_1"/>
</dbReference>